<dbReference type="Proteomes" id="UP000095286">
    <property type="component" value="Unplaced"/>
</dbReference>
<organism evidence="1 2">
    <name type="scientific">Rhabditophanes sp. KR3021</name>
    <dbReference type="NCBI Taxonomy" id="114890"/>
    <lineage>
        <taxon>Eukaryota</taxon>
        <taxon>Metazoa</taxon>
        <taxon>Ecdysozoa</taxon>
        <taxon>Nematoda</taxon>
        <taxon>Chromadorea</taxon>
        <taxon>Rhabditida</taxon>
        <taxon>Tylenchina</taxon>
        <taxon>Panagrolaimomorpha</taxon>
        <taxon>Strongyloidoidea</taxon>
        <taxon>Alloionematidae</taxon>
        <taxon>Rhabditophanes</taxon>
    </lineage>
</organism>
<protein>
    <submittedName>
        <fullName evidence="2">AAA_lid_8 domain-containing protein</fullName>
    </submittedName>
</protein>
<sequence>MLEFQKETVLTLHLVWLHILKLRKQFDVIIAEPDKTFMNETMHKTALLSLDKKIEKGLVTGADIARSIVLGCPAEIRRQIGLLDLPKYYLDLKKEVFKRGGQFEMTWEMFKLHYDYCMIDQSMQLLMLYAFGWLKYSVPEEGDDYLWDARKYAMGPRVVFAMIDAVKKCRLHKQNGRYCSYSSNGQRYEQLEIEKADEAGVSDQLRAEIVSTNNNHILAQLREELKQLNEALTKAETKKTLEIEKADEAGVSDQLRAEIVSTNNNHILAQLREEIKQLNEALTKAETKKTKNSNEKIVWRTKFRNEFNRNVELQAKLKSVTKKPPKKREIKFYGDICQRMKQCRQKITLDSINDLNGAANIQIV</sequence>
<reference evidence="2" key="1">
    <citation type="submission" date="2016-11" db="UniProtKB">
        <authorList>
            <consortium name="WormBaseParasite"/>
        </authorList>
    </citation>
    <scope>IDENTIFICATION</scope>
    <source>
        <strain evidence="2">KR3021</strain>
    </source>
</reference>
<proteinExistence type="predicted"/>
<evidence type="ECO:0000313" key="2">
    <source>
        <dbReference type="WBParaSite" id="RSKR_0000393900.1"/>
    </source>
</evidence>
<evidence type="ECO:0000313" key="1">
    <source>
        <dbReference type="Proteomes" id="UP000095286"/>
    </source>
</evidence>
<accession>A0AC35TSN6</accession>
<name>A0AC35TSN6_9BILA</name>
<dbReference type="WBParaSite" id="RSKR_0000393900.1">
    <property type="protein sequence ID" value="RSKR_0000393900.1"/>
    <property type="gene ID" value="RSKR_0000393900"/>
</dbReference>